<dbReference type="GO" id="GO:0003677">
    <property type="term" value="F:DNA binding"/>
    <property type="evidence" value="ECO:0007669"/>
    <property type="project" value="UniProtKB-UniRule"/>
</dbReference>
<dbReference type="EMBL" id="LS483343">
    <property type="protein sequence ID" value="SQF40678.1"/>
    <property type="molecule type" value="Genomic_DNA"/>
</dbReference>
<dbReference type="SUPFAM" id="SSF46689">
    <property type="entry name" value="Homeodomain-like"/>
    <property type="match status" value="1"/>
</dbReference>
<dbReference type="KEGG" id="sfer:NCTC12278_01252"/>
<dbReference type="AlphaFoldDB" id="A0A2X3VMP9"/>
<dbReference type="RefSeq" id="WP_018030102.1">
    <property type="nucleotide sequence ID" value="NZ_LS483343.1"/>
</dbReference>
<name>A0A2X3VMP9_9STRE</name>
<dbReference type="Gene3D" id="1.10.357.10">
    <property type="entry name" value="Tetracycline Repressor, domain 2"/>
    <property type="match status" value="1"/>
</dbReference>
<evidence type="ECO:0000259" key="3">
    <source>
        <dbReference type="PROSITE" id="PS50977"/>
    </source>
</evidence>
<dbReference type="STRING" id="1123303.GCA_000372425_00773"/>
<evidence type="ECO:0000313" key="5">
    <source>
        <dbReference type="Proteomes" id="UP000249495"/>
    </source>
</evidence>
<dbReference type="InterPro" id="IPR009057">
    <property type="entry name" value="Homeodomain-like_sf"/>
</dbReference>
<feature type="DNA-binding region" description="H-T-H motif" evidence="2">
    <location>
        <begin position="30"/>
        <end position="49"/>
    </location>
</feature>
<dbReference type="PANTHER" id="PTHR43479">
    <property type="entry name" value="ACREF/ENVCD OPERON REPRESSOR-RELATED"/>
    <property type="match status" value="1"/>
</dbReference>
<reference evidence="4 5" key="1">
    <citation type="submission" date="2018-06" db="EMBL/GenBank/DDBJ databases">
        <authorList>
            <consortium name="Pathogen Informatics"/>
            <person name="Doyle S."/>
        </authorList>
    </citation>
    <scope>NUCLEOTIDE SEQUENCE [LARGE SCALE GENOMIC DNA]</scope>
    <source>
        <strain evidence="4 5">NCTC12278</strain>
    </source>
</reference>
<dbReference type="PROSITE" id="PS50977">
    <property type="entry name" value="HTH_TETR_2"/>
    <property type="match status" value="1"/>
</dbReference>
<dbReference type="PANTHER" id="PTHR43479:SF7">
    <property type="entry name" value="TETR-FAMILY TRANSCRIPTIONAL REGULATOR"/>
    <property type="match status" value="1"/>
</dbReference>
<proteinExistence type="predicted"/>
<organism evidence="4 5">
    <name type="scientific">Streptococcus ferus</name>
    <dbReference type="NCBI Taxonomy" id="1345"/>
    <lineage>
        <taxon>Bacteria</taxon>
        <taxon>Bacillati</taxon>
        <taxon>Bacillota</taxon>
        <taxon>Bacilli</taxon>
        <taxon>Lactobacillales</taxon>
        <taxon>Streptococcaceae</taxon>
        <taxon>Streptococcus</taxon>
    </lineage>
</organism>
<sequence length="187" mass="22358">MEDVRIFKSKRDIEQALVSLILEKDFYSIRVHEICQRAMVSRSTFYTHYKDKYDVLEKLTSKTRDYFEKQFEEKYRKQDGDERLEHFLADIYDFYQKKRTILQALLKTPLPPKADFEGDFRKLCQKYVIELLIKDKDKLSIHPELAAALFTSCVFSLMQWMITHGSDQELTRFASQLHSHFLGLIQK</sequence>
<dbReference type="InterPro" id="IPR001647">
    <property type="entry name" value="HTH_TetR"/>
</dbReference>
<dbReference type="InterPro" id="IPR050624">
    <property type="entry name" value="HTH-type_Tx_Regulator"/>
</dbReference>
<protein>
    <submittedName>
        <fullName evidence="4">Transcriptional regulator</fullName>
    </submittedName>
</protein>
<evidence type="ECO:0000256" key="1">
    <source>
        <dbReference type="ARBA" id="ARBA00023125"/>
    </source>
</evidence>
<dbReference type="Proteomes" id="UP000249495">
    <property type="component" value="Chromosome 1"/>
</dbReference>
<gene>
    <name evidence="4" type="ORF">NCTC12278_01252</name>
</gene>
<evidence type="ECO:0000256" key="2">
    <source>
        <dbReference type="PROSITE-ProRule" id="PRU00335"/>
    </source>
</evidence>
<evidence type="ECO:0000313" key="4">
    <source>
        <dbReference type="EMBL" id="SQF40678.1"/>
    </source>
</evidence>
<accession>A0A2X3VMP9</accession>
<dbReference type="Pfam" id="PF00440">
    <property type="entry name" value="TetR_N"/>
    <property type="match status" value="1"/>
</dbReference>
<keyword evidence="1 2" id="KW-0238">DNA-binding</keyword>
<keyword evidence="5" id="KW-1185">Reference proteome</keyword>
<feature type="domain" description="HTH tetR-type" evidence="3">
    <location>
        <begin position="7"/>
        <end position="67"/>
    </location>
</feature>